<dbReference type="Pfam" id="PF13188">
    <property type="entry name" value="PAS_8"/>
    <property type="match status" value="1"/>
</dbReference>
<dbReference type="InterPro" id="IPR035965">
    <property type="entry name" value="PAS-like_dom_sf"/>
</dbReference>
<keyword evidence="13" id="KW-1185">Reference proteome</keyword>
<dbReference type="PROSITE" id="PS50110">
    <property type="entry name" value="RESPONSE_REGULATORY"/>
    <property type="match status" value="1"/>
</dbReference>
<dbReference type="PANTHER" id="PTHR41523:SF8">
    <property type="entry name" value="ETHYLENE RESPONSE SENSOR PROTEIN"/>
    <property type="match status" value="1"/>
</dbReference>
<dbReference type="InterPro" id="IPR011495">
    <property type="entry name" value="Sig_transdc_His_kin_sub2_dim/P"/>
</dbReference>
<keyword evidence="4" id="KW-0808">Transferase</keyword>
<feature type="modified residue" description="4-aspartylphosphate" evidence="8">
    <location>
        <position position="61"/>
    </location>
</feature>
<dbReference type="PROSITE" id="PS50109">
    <property type="entry name" value="HIS_KIN"/>
    <property type="match status" value="1"/>
</dbReference>
<evidence type="ECO:0000259" key="10">
    <source>
        <dbReference type="PROSITE" id="PS50110"/>
    </source>
</evidence>
<comment type="caution">
    <text evidence="12">The sequence shown here is derived from an EMBL/GenBank/DDBJ whole genome shotgun (WGS) entry which is preliminary data.</text>
</comment>
<dbReference type="InterPro" id="IPR001789">
    <property type="entry name" value="Sig_transdc_resp-reg_receiver"/>
</dbReference>
<dbReference type="SMART" id="SM00448">
    <property type="entry name" value="REC"/>
    <property type="match status" value="1"/>
</dbReference>
<evidence type="ECO:0000256" key="4">
    <source>
        <dbReference type="ARBA" id="ARBA00022679"/>
    </source>
</evidence>
<evidence type="ECO:0000259" key="11">
    <source>
        <dbReference type="PROSITE" id="PS50112"/>
    </source>
</evidence>
<dbReference type="SUPFAM" id="SSF52172">
    <property type="entry name" value="CheY-like"/>
    <property type="match status" value="1"/>
</dbReference>
<evidence type="ECO:0000256" key="6">
    <source>
        <dbReference type="ARBA" id="ARBA00022777"/>
    </source>
</evidence>
<feature type="domain" description="Response regulatory" evidence="10">
    <location>
        <begin position="10"/>
        <end position="126"/>
    </location>
</feature>
<evidence type="ECO:0000256" key="3">
    <source>
        <dbReference type="ARBA" id="ARBA00022553"/>
    </source>
</evidence>
<dbReference type="Gene3D" id="3.40.50.2300">
    <property type="match status" value="1"/>
</dbReference>
<reference evidence="12 13" key="1">
    <citation type="submission" date="2021-02" db="EMBL/GenBank/DDBJ databases">
        <title>Leptospira ainlahdjerensis sp. nov., Leptospira ainazelensis sp. nov., Leptospira abararensis sp. nov. and Leptospira chreensis sp. nov., four new species isolated from water sources in Algeria.</title>
        <authorList>
            <person name="Amara Korba A."/>
            <person name="Kainiu M."/>
            <person name="Vincent A.T."/>
            <person name="Mariet J.-F."/>
            <person name="Veyrier F.J."/>
            <person name="Goarant C."/>
            <person name="Picardeau M."/>
        </authorList>
    </citation>
    <scope>NUCLEOTIDE SEQUENCE [LARGE SCALE GENOMIC DNA]</scope>
    <source>
        <strain evidence="12 13">201903070</strain>
    </source>
</reference>
<dbReference type="InterPro" id="IPR036890">
    <property type="entry name" value="HATPase_C_sf"/>
</dbReference>
<feature type="domain" description="Histidine kinase" evidence="9">
    <location>
        <begin position="287"/>
        <end position="476"/>
    </location>
</feature>
<protein>
    <recommendedName>
        <fullName evidence="2">histidine kinase</fullName>
        <ecNumber evidence="2">2.7.13.3</ecNumber>
    </recommendedName>
</protein>
<gene>
    <name evidence="12" type="ORF">JWG45_21490</name>
</gene>
<evidence type="ECO:0000256" key="5">
    <source>
        <dbReference type="ARBA" id="ARBA00022741"/>
    </source>
</evidence>
<organism evidence="12 13">
    <name type="scientific">Leptospira ainlahdjerensis</name>
    <dbReference type="NCBI Taxonomy" id="2810033"/>
    <lineage>
        <taxon>Bacteria</taxon>
        <taxon>Pseudomonadati</taxon>
        <taxon>Spirochaetota</taxon>
        <taxon>Spirochaetia</taxon>
        <taxon>Leptospirales</taxon>
        <taxon>Leptospiraceae</taxon>
        <taxon>Leptospira</taxon>
    </lineage>
</organism>
<keyword evidence="7" id="KW-0067">ATP-binding</keyword>
<accession>A0ABS2UH62</accession>
<dbReference type="Pfam" id="PF00072">
    <property type="entry name" value="Response_reg"/>
    <property type="match status" value="1"/>
</dbReference>
<dbReference type="InterPro" id="IPR000014">
    <property type="entry name" value="PAS"/>
</dbReference>
<dbReference type="EC" id="2.7.13.3" evidence="2"/>
<dbReference type="InterPro" id="IPR003594">
    <property type="entry name" value="HATPase_dom"/>
</dbReference>
<dbReference type="SUPFAM" id="SSF55785">
    <property type="entry name" value="PYP-like sensor domain (PAS domain)"/>
    <property type="match status" value="1"/>
</dbReference>
<dbReference type="Gene3D" id="3.30.565.10">
    <property type="entry name" value="Histidine kinase-like ATPase, C-terminal domain"/>
    <property type="match status" value="1"/>
</dbReference>
<dbReference type="EMBL" id="JAFFPU010000082">
    <property type="protein sequence ID" value="MBM9579727.1"/>
    <property type="molecule type" value="Genomic_DNA"/>
</dbReference>
<dbReference type="SMART" id="SM00091">
    <property type="entry name" value="PAS"/>
    <property type="match status" value="1"/>
</dbReference>
<evidence type="ECO:0000256" key="8">
    <source>
        <dbReference type="PROSITE-ProRule" id="PRU00169"/>
    </source>
</evidence>
<dbReference type="PANTHER" id="PTHR41523">
    <property type="entry name" value="TWO-COMPONENT SYSTEM SENSOR PROTEIN"/>
    <property type="match status" value="1"/>
</dbReference>
<dbReference type="NCBIfam" id="TIGR00229">
    <property type="entry name" value="sensory_box"/>
    <property type="match status" value="1"/>
</dbReference>
<dbReference type="Gene3D" id="3.30.450.20">
    <property type="entry name" value="PAS domain"/>
    <property type="match status" value="1"/>
</dbReference>
<dbReference type="RefSeq" id="WP_205281656.1">
    <property type="nucleotide sequence ID" value="NZ_JAFFPU010000082.1"/>
</dbReference>
<dbReference type="InterPro" id="IPR005467">
    <property type="entry name" value="His_kinase_dom"/>
</dbReference>
<dbReference type="SMART" id="SM00387">
    <property type="entry name" value="HATPase_c"/>
    <property type="match status" value="1"/>
</dbReference>
<evidence type="ECO:0000313" key="12">
    <source>
        <dbReference type="EMBL" id="MBM9579727.1"/>
    </source>
</evidence>
<comment type="catalytic activity">
    <reaction evidence="1">
        <text>ATP + protein L-histidine = ADP + protein N-phospho-L-histidine.</text>
        <dbReference type="EC" id="2.7.13.3"/>
    </reaction>
</comment>
<dbReference type="CDD" id="cd00130">
    <property type="entry name" value="PAS"/>
    <property type="match status" value="1"/>
</dbReference>
<dbReference type="PROSITE" id="PS50112">
    <property type="entry name" value="PAS"/>
    <property type="match status" value="1"/>
</dbReference>
<evidence type="ECO:0000256" key="1">
    <source>
        <dbReference type="ARBA" id="ARBA00000085"/>
    </source>
</evidence>
<sequence length="476" mass="54447">MNADPDEKKTILLVEDEPIIGMTEAMQLRNHGYNVINAMSGIKAFEILGDRQTEVDIVLMDIDLGRGIDGTEVASEILKEHDIPLLFLSSHVEPEIIQKTENITSYGYVVKSNDITILAASIKMAFRLHDSYMDVKFQKREVDSKKLELELMEKRYRRLFESAKDGILILDAETGMIVDVNPFLVEMLGYSKEQFLKKKIWDINAFKYIDYSKQLFKELQEKEYVRYTNLPLETIDGVLIQVEFVSNVYLVDGEKVIQCNIRDITDRNRHERSLTKDIQEKEALLKELQHRTKNSFQMITSLMHLRANSSDNKDTKIVLEELSLRVQSISDLYSLLYETDSFNLVQIREYCNRVIDSMLQLSDSVTIHKNIEESMMTAKDAATIGMILIELVSNSIKYAFPNQKKGNVSVVLRKDNSNMILIVKDDGIGFEKEPNVMNAKTLGLKLVNLMVTQLCGQILFDTSNGTQVTIEFPAAL</sequence>
<dbReference type="SUPFAM" id="SSF55874">
    <property type="entry name" value="ATPase domain of HSP90 chaperone/DNA topoisomerase II/histidine kinase"/>
    <property type="match status" value="1"/>
</dbReference>
<keyword evidence="5" id="KW-0547">Nucleotide-binding</keyword>
<dbReference type="Pfam" id="PF02518">
    <property type="entry name" value="HATPase_c"/>
    <property type="match status" value="1"/>
</dbReference>
<evidence type="ECO:0000256" key="7">
    <source>
        <dbReference type="ARBA" id="ARBA00022840"/>
    </source>
</evidence>
<feature type="domain" description="PAS" evidence="11">
    <location>
        <begin position="152"/>
        <end position="198"/>
    </location>
</feature>
<name>A0ABS2UH62_9LEPT</name>
<proteinExistence type="predicted"/>
<evidence type="ECO:0000259" key="9">
    <source>
        <dbReference type="PROSITE" id="PS50109"/>
    </source>
</evidence>
<dbReference type="Proteomes" id="UP000724686">
    <property type="component" value="Unassembled WGS sequence"/>
</dbReference>
<dbReference type="InterPro" id="IPR011006">
    <property type="entry name" value="CheY-like_superfamily"/>
</dbReference>
<keyword evidence="3 8" id="KW-0597">Phosphoprotein</keyword>
<dbReference type="Pfam" id="PF07568">
    <property type="entry name" value="HisKA_2"/>
    <property type="match status" value="1"/>
</dbReference>
<keyword evidence="6" id="KW-0418">Kinase</keyword>
<evidence type="ECO:0000313" key="13">
    <source>
        <dbReference type="Proteomes" id="UP000724686"/>
    </source>
</evidence>
<evidence type="ECO:0000256" key="2">
    <source>
        <dbReference type="ARBA" id="ARBA00012438"/>
    </source>
</evidence>